<feature type="region of interest" description="Disordered" evidence="1">
    <location>
        <begin position="1"/>
        <end position="32"/>
    </location>
</feature>
<reference evidence="2 3" key="1">
    <citation type="submission" date="2023-03" db="EMBL/GenBank/DDBJ databases">
        <authorList>
            <person name="Kaur S."/>
            <person name="Espinosa-Saiz D."/>
            <person name="Velazquez E."/>
            <person name="Menendez E."/>
            <person name="diCenzo G.C."/>
        </authorList>
    </citation>
    <scope>NUCLEOTIDE SEQUENCE [LARGE SCALE GENOMIC DNA]</scope>
    <source>
        <strain evidence="2 3">LMG 27395</strain>
        <plasmid evidence="2 3">unnamed</plasmid>
    </source>
</reference>
<evidence type="ECO:0000256" key="1">
    <source>
        <dbReference type="SAM" id="MobiDB-lite"/>
    </source>
</evidence>
<gene>
    <name evidence="2" type="ORF">PYH38_006397</name>
</gene>
<dbReference type="Proteomes" id="UP001235547">
    <property type="component" value="Plasmid unnamed"/>
</dbReference>
<evidence type="ECO:0000313" key="2">
    <source>
        <dbReference type="EMBL" id="WEX85429.1"/>
    </source>
</evidence>
<organism evidence="2 3">
    <name type="scientific">Sinorhizobium numidicum</name>
    <dbReference type="NCBI Taxonomy" id="680248"/>
    <lineage>
        <taxon>Bacteria</taxon>
        <taxon>Pseudomonadati</taxon>
        <taxon>Pseudomonadota</taxon>
        <taxon>Alphaproteobacteria</taxon>
        <taxon>Hyphomicrobiales</taxon>
        <taxon>Rhizobiaceae</taxon>
        <taxon>Sinorhizobium/Ensifer group</taxon>
        <taxon>Sinorhizobium</taxon>
    </lineage>
</organism>
<keyword evidence="2" id="KW-0614">Plasmid</keyword>
<sequence length="295" mass="32210">MDRDSKRIRTAESSSRDGGRAEARTYLSDLPDGPLTNVAERLVTTNPRETGRNLGNFKAVLGEAPQAAWRDSAGQETALGKFDRRNNQLGRAANDLYNEKLAQVGHNSNDISTYQAAAGGHIGDFLSPEKQTDIVNRIINLDPVNQAIAINLVATQLGKFESENKNRLVNRAIELLEAPDVDPHVRLYARNAMLNGYSHLGASERARVSLVPGFNRDQEMMQRLPQQERSADADLDATIRAIDASVRYTVGQPMSVDVVCGAVTGVALPISQASDQARAELVASFRSRERSDSGR</sequence>
<dbReference type="EMBL" id="CP120372">
    <property type="protein sequence ID" value="WEX85429.1"/>
    <property type="molecule type" value="Genomic_DNA"/>
</dbReference>
<proteinExistence type="predicted"/>
<name>A0ABY8D3G7_9HYPH</name>
<protein>
    <submittedName>
        <fullName evidence="2">Uncharacterized protein</fullName>
    </submittedName>
</protein>
<feature type="compositionally biased region" description="Basic and acidic residues" evidence="1">
    <location>
        <begin position="1"/>
        <end position="23"/>
    </location>
</feature>
<dbReference type="RefSeq" id="WP_280736339.1">
    <property type="nucleotide sequence ID" value="NZ_CP120369.1"/>
</dbReference>
<geneLocation type="plasmid" evidence="2 3">
    <name>unnamed</name>
</geneLocation>
<keyword evidence="3" id="KW-1185">Reference proteome</keyword>
<accession>A0ABY8D3G7</accession>
<evidence type="ECO:0000313" key="3">
    <source>
        <dbReference type="Proteomes" id="UP001235547"/>
    </source>
</evidence>